<name>C4IG13_CLOBU</name>
<dbReference type="STRING" id="1492.ATN24_10140"/>
<protein>
    <submittedName>
        <fullName evidence="1">Uncharacterized protein</fullName>
    </submittedName>
</protein>
<gene>
    <name evidence="1" type="ORF">CLP_1965</name>
</gene>
<accession>C4IG13</accession>
<evidence type="ECO:0000313" key="1">
    <source>
        <dbReference type="EMBL" id="EEP54592.1"/>
    </source>
</evidence>
<keyword evidence="2" id="KW-1185">Reference proteome</keyword>
<dbReference type="AlphaFoldDB" id="C4IG13"/>
<proteinExistence type="predicted"/>
<organism evidence="1 2">
    <name type="scientific">Clostridium butyricum E4 str. BoNT E BL5262</name>
    <dbReference type="NCBI Taxonomy" id="632245"/>
    <lineage>
        <taxon>Bacteria</taxon>
        <taxon>Bacillati</taxon>
        <taxon>Bacillota</taxon>
        <taxon>Clostridia</taxon>
        <taxon>Eubacteriales</taxon>
        <taxon>Clostridiaceae</taxon>
        <taxon>Clostridium</taxon>
    </lineage>
</organism>
<comment type="caution">
    <text evidence="1">The sequence shown here is derived from an EMBL/GenBank/DDBJ whole genome shotgun (WGS) entry which is preliminary data.</text>
</comment>
<dbReference type="EMBL" id="ACOM01000005">
    <property type="protein sequence ID" value="EEP54592.1"/>
    <property type="molecule type" value="Genomic_DNA"/>
</dbReference>
<sequence length="344" mass="35791">MANCNGTTPSPVNNNCFSSNSGSVSKVNCGCTPCDTPVIINQGDVSTQVLVPVLADVIQNCMCINKYETGYPTNLVFQTNLLQSTNPSGKVCITGVNYSYDCIGSQSTTISGFVDSKALTLTASQAACSCTNGSTTTPLYNQFAGSIKTNSCCCNQTEQAYAMTKIVEKGIAFSVCNLSISITGTIGGTPFTANLIGTGSISSPTSLGNPTLLSSLGFPPSINFAGRLCLPTNTKLNISEEFDSCIIVDCIRPVNSTYSYTAPTDDGEGDKPTPLTYATFVATGDLSLVINKQIYATTTEKLAVMTNSGAQVVCTDGATTTPVCPPITPCTSTTPCPQPVNRTV</sequence>
<dbReference type="RefSeq" id="WP_003406484.1">
    <property type="nucleotide sequence ID" value="NZ_ACOM01000005.1"/>
</dbReference>
<dbReference type="eggNOG" id="ENOG5032ATR">
    <property type="taxonomic scope" value="Bacteria"/>
</dbReference>
<dbReference type="HOGENOM" id="CLU_760113_0_0_9"/>
<reference evidence="1 2" key="1">
    <citation type="submission" date="2009-08" db="EMBL/GenBank/DDBJ databases">
        <authorList>
            <person name="Shrivastava S."/>
            <person name="Brinkac L.B."/>
            <person name="Brown J.L."/>
            <person name="Bruce D.B."/>
            <person name="Detter C."/>
            <person name="Green L.D."/>
            <person name="Munk C.A."/>
            <person name="Rogers Y.C."/>
            <person name="Tapia R."/>
            <person name="Sims D.R."/>
            <person name="Smith L.A."/>
            <person name="Smith T.J."/>
            <person name="Sutton G."/>
            <person name="Brettin T."/>
        </authorList>
    </citation>
    <scope>NUCLEOTIDE SEQUENCE [LARGE SCALE GENOMIC DNA]</scope>
    <source>
        <strain evidence="2">E4 str. BoNT E BL5262</strain>
    </source>
</reference>
<evidence type="ECO:0000313" key="2">
    <source>
        <dbReference type="Proteomes" id="UP000003081"/>
    </source>
</evidence>
<dbReference type="Proteomes" id="UP000003081">
    <property type="component" value="Unassembled WGS sequence"/>
</dbReference>